<keyword evidence="6" id="KW-0547">Nucleotide-binding</keyword>
<feature type="domain" description="RecF/RecN/SMC N-terminal" evidence="12">
    <location>
        <begin position="70"/>
        <end position="1072"/>
    </location>
</feature>
<evidence type="ECO:0000256" key="2">
    <source>
        <dbReference type="ARBA" id="ARBA00004286"/>
    </source>
</evidence>
<evidence type="ECO:0000256" key="8">
    <source>
        <dbReference type="ARBA" id="ARBA00023054"/>
    </source>
</evidence>
<organism evidence="13 14">
    <name type="scientific">Rhizopus oryzae</name>
    <name type="common">Mucormycosis agent</name>
    <name type="synonym">Rhizopus arrhizus var. delemar</name>
    <dbReference type="NCBI Taxonomy" id="64495"/>
    <lineage>
        <taxon>Eukaryota</taxon>
        <taxon>Fungi</taxon>
        <taxon>Fungi incertae sedis</taxon>
        <taxon>Mucoromycota</taxon>
        <taxon>Mucoromycotina</taxon>
        <taxon>Mucoromycetes</taxon>
        <taxon>Mucorales</taxon>
        <taxon>Mucorineae</taxon>
        <taxon>Rhizopodaceae</taxon>
        <taxon>Rhizopus</taxon>
    </lineage>
</organism>
<gene>
    <name evidence="13" type="ORF">G6F51_001692</name>
</gene>
<evidence type="ECO:0000256" key="6">
    <source>
        <dbReference type="ARBA" id="ARBA00022741"/>
    </source>
</evidence>
<dbReference type="InterPro" id="IPR027417">
    <property type="entry name" value="P-loop_NTPase"/>
</dbReference>
<accession>A0A9P6YLG3</accession>
<feature type="compositionally biased region" description="Acidic residues" evidence="11">
    <location>
        <begin position="26"/>
        <end position="41"/>
    </location>
</feature>
<evidence type="ECO:0000256" key="4">
    <source>
        <dbReference type="ARBA" id="ARBA00018687"/>
    </source>
</evidence>
<evidence type="ECO:0000256" key="7">
    <source>
        <dbReference type="ARBA" id="ARBA00022840"/>
    </source>
</evidence>
<dbReference type="SUPFAM" id="SSF52540">
    <property type="entry name" value="P-loop containing nucleoside triphosphate hydrolases"/>
    <property type="match status" value="2"/>
</dbReference>
<dbReference type="Pfam" id="PF02463">
    <property type="entry name" value="SMC_N"/>
    <property type="match status" value="1"/>
</dbReference>
<dbReference type="GO" id="GO:0005634">
    <property type="term" value="C:nucleus"/>
    <property type="evidence" value="ECO:0007669"/>
    <property type="project" value="UniProtKB-SubCell"/>
</dbReference>
<keyword evidence="9" id="KW-0539">Nucleus</keyword>
<dbReference type="Proteomes" id="UP000717996">
    <property type="component" value="Unassembled WGS sequence"/>
</dbReference>
<comment type="similarity">
    <text evidence="3">Belongs to the SMC family. SMC5 subfamily.</text>
</comment>
<dbReference type="GO" id="GO:0030915">
    <property type="term" value="C:Smc5-Smc6 complex"/>
    <property type="evidence" value="ECO:0007669"/>
    <property type="project" value="TreeGrafter"/>
</dbReference>
<comment type="subcellular location">
    <subcellularLocation>
        <location evidence="2">Chromosome</location>
    </subcellularLocation>
    <subcellularLocation>
        <location evidence="1">Nucleus</location>
    </subcellularLocation>
</comment>
<keyword evidence="7" id="KW-0067">ATP-binding</keyword>
<proteinExistence type="inferred from homology"/>
<comment type="caution">
    <text evidence="13">The sequence shown here is derived from an EMBL/GenBank/DDBJ whole genome shotgun (WGS) entry which is preliminary data.</text>
</comment>
<evidence type="ECO:0000259" key="12">
    <source>
        <dbReference type="Pfam" id="PF02463"/>
    </source>
</evidence>
<evidence type="ECO:0000256" key="5">
    <source>
        <dbReference type="ARBA" id="ARBA00022454"/>
    </source>
</evidence>
<dbReference type="Gene3D" id="3.40.50.300">
    <property type="entry name" value="P-loop containing nucleotide triphosphate hydrolases"/>
    <property type="match status" value="2"/>
</dbReference>
<dbReference type="GO" id="GO:0000724">
    <property type="term" value="P:double-strand break repair via homologous recombination"/>
    <property type="evidence" value="ECO:0007669"/>
    <property type="project" value="TreeGrafter"/>
</dbReference>
<name>A0A9P6YLG3_RHIOR</name>
<dbReference type="InterPro" id="IPR003395">
    <property type="entry name" value="RecF/RecN/SMC_N"/>
</dbReference>
<evidence type="ECO:0000256" key="3">
    <source>
        <dbReference type="ARBA" id="ARBA00010171"/>
    </source>
</evidence>
<dbReference type="GO" id="GO:0003697">
    <property type="term" value="F:single-stranded DNA binding"/>
    <property type="evidence" value="ECO:0007669"/>
    <property type="project" value="TreeGrafter"/>
</dbReference>
<feature type="coiled-coil region" evidence="10">
    <location>
        <begin position="339"/>
        <end position="404"/>
    </location>
</feature>
<keyword evidence="8 10" id="KW-0175">Coiled coil</keyword>
<evidence type="ECO:0000313" key="13">
    <source>
        <dbReference type="EMBL" id="KAG1551681.1"/>
    </source>
</evidence>
<protein>
    <recommendedName>
        <fullName evidence="4">Structural maintenance of chromosomes protein 5</fullName>
    </recommendedName>
</protein>
<dbReference type="PANTHER" id="PTHR45916:SF1">
    <property type="entry name" value="STRUCTURAL MAINTENANCE OF CHROMOSOMES PROTEIN 5"/>
    <property type="match status" value="1"/>
</dbReference>
<evidence type="ECO:0000313" key="14">
    <source>
        <dbReference type="Proteomes" id="UP000717996"/>
    </source>
</evidence>
<evidence type="ECO:0000256" key="10">
    <source>
        <dbReference type="SAM" id="Coils"/>
    </source>
</evidence>
<feature type="coiled-coil region" evidence="10">
    <location>
        <begin position="682"/>
        <end position="782"/>
    </location>
</feature>
<evidence type="ECO:0000256" key="9">
    <source>
        <dbReference type="ARBA" id="ARBA00023242"/>
    </source>
</evidence>
<dbReference type="EMBL" id="JAANIT010000131">
    <property type="protein sequence ID" value="KAG1551681.1"/>
    <property type="molecule type" value="Genomic_DNA"/>
</dbReference>
<dbReference type="FunFam" id="3.40.50.300:FF:001301">
    <property type="entry name" value="Structural maintenance of chromosomes 5"/>
    <property type="match status" value="1"/>
</dbReference>
<dbReference type="PANTHER" id="PTHR45916">
    <property type="entry name" value="STRUCTURAL MAINTENANCE OF CHROMOSOMES PROTEIN 5"/>
    <property type="match status" value="1"/>
</dbReference>
<dbReference type="OrthoDB" id="10254973at2759"/>
<feature type="coiled-coil region" evidence="10">
    <location>
        <begin position="911"/>
        <end position="948"/>
    </location>
</feature>
<evidence type="ECO:0000256" key="11">
    <source>
        <dbReference type="SAM" id="MobiDB-lite"/>
    </source>
</evidence>
<sequence length="1118" mass="129521">MTLGSTRDHSDDEDRQVHKRPRYSSEDEENEVEVIVEEEGSTTDTTPSIIEYNETSLPVDDQDGFVEGSIVKITLTNFVTYDYCEVFPGPQMNMIIGPNGTGKSTIVCAIALGLGGSPNLLGRAKNIQEFVKTGEDEATIAIELKKVNDRNVVIQRSFKKSSNSTTWKVNGKSTTYKDVMSLIHSFSIQVDNLCQFLPQDRVAEFAELTPSQLLEKTQSAAGEMRLYEMQKKLTDWREIQKNLQRSHTSDLDHINTLKARNKDLERDVFRMQLKQKIVDEIKLLKAQEPLVRYAAARKQLELLSDLVHQQKQTVQKFQTDHAPLQDILKGYENDLRKILVEKNKETEAQKRKIQALKENLVQVQTIRGKIHGCKSDVGIIEKKIPEKQQKMKILQRKIQEYEENLSNPPDADTSAIEASITRVNEKMNEQRFANNEITEKARSFARNKREQQMEGEAKKKKLEDMKNILNIRLQQLQRFHPDTVKAFEWLRQNRDKFSGRVYNPILLEINLKDSRYASHIEQVLGGHRSNTFRTFLFEKQEDYLEFTRIAIDQHGWKLTAAWPDRLREDVTRTPTSTEELRQKFKFEHYMVDLIQAPEFVLKYLCLETKINLIPVSLQPINEEPVVNSGVFQKFTSAQSFYNVKPNRYSKGSYQTEVNLLRPAQLLNDSIDNEVKKALIDGIRMHQANIQQCEQDMKELTKEADGIKQTLRELEAEKSDLQSQKRDIQIAVQQYERNKRRLEQTTTELEQLQAEPEEDRARIKEIREEIERLLDDEAEKLNLFTDHSHDVVENYKRTSRLQLESVETTLRYEAVKAYIHSQAGALEEAQKVLAGYKLEHDNLATRVKSYMKQARDAGRELTAELKESFKDIVNRFREGDALAFESVEELELKIAEKEGEAAAIDFANPNAMKHYEARVQEIDRLKAKIEDDKEKMSEIENKIAELRSQWEPRIDGLIGRINEKFSEAFRRIGCAGEIAIDKQEDFDKWGVQIRVKFRDTEKLQILTGQRQSGGERSVSTILYLMSLQNLAKSPFRVVDEINQGMDPKNERMIHEQIVQGASRSGTSQYFLITPKLLPDLYYNEKIRVLCIYNGEWVPTKMDPLTKYLKHARQYPECAV</sequence>
<feature type="compositionally biased region" description="Basic and acidic residues" evidence="11">
    <location>
        <begin position="1"/>
        <end position="16"/>
    </location>
</feature>
<reference evidence="13" key="1">
    <citation type="journal article" date="2020" name="Microb. Genom.">
        <title>Genetic diversity of clinical and environmental Mucorales isolates obtained from an investigation of mucormycosis cases among solid organ transplant recipients.</title>
        <authorList>
            <person name="Nguyen M.H."/>
            <person name="Kaul D."/>
            <person name="Muto C."/>
            <person name="Cheng S.J."/>
            <person name="Richter R.A."/>
            <person name="Bruno V.M."/>
            <person name="Liu G."/>
            <person name="Beyhan S."/>
            <person name="Sundermann A.J."/>
            <person name="Mounaud S."/>
            <person name="Pasculle A.W."/>
            <person name="Nierman W.C."/>
            <person name="Driscoll E."/>
            <person name="Cumbie R."/>
            <person name="Clancy C.J."/>
            <person name="Dupont C.L."/>
        </authorList>
    </citation>
    <scope>NUCLEOTIDE SEQUENCE</scope>
    <source>
        <strain evidence="13">GL16</strain>
    </source>
</reference>
<evidence type="ECO:0000256" key="1">
    <source>
        <dbReference type="ARBA" id="ARBA00004123"/>
    </source>
</evidence>
<dbReference type="GO" id="GO:0005524">
    <property type="term" value="F:ATP binding"/>
    <property type="evidence" value="ECO:0007669"/>
    <property type="project" value="UniProtKB-KW"/>
</dbReference>
<dbReference type="AlphaFoldDB" id="A0A9P6YLG3"/>
<keyword evidence="5" id="KW-0158">Chromosome</keyword>
<feature type="region of interest" description="Disordered" evidence="11">
    <location>
        <begin position="1"/>
        <end position="47"/>
    </location>
</feature>